<gene>
    <name evidence="2" type="ORF">INT47_001912</name>
</gene>
<dbReference type="Pfam" id="PF12937">
    <property type="entry name" value="F-box-like"/>
    <property type="match status" value="1"/>
</dbReference>
<accession>A0A8H7RF10</accession>
<dbReference type="SUPFAM" id="SSF81383">
    <property type="entry name" value="F-box domain"/>
    <property type="match status" value="1"/>
</dbReference>
<dbReference type="InterPro" id="IPR001810">
    <property type="entry name" value="F-box_dom"/>
</dbReference>
<evidence type="ECO:0000259" key="1">
    <source>
        <dbReference type="PROSITE" id="PS50181"/>
    </source>
</evidence>
<evidence type="ECO:0000313" key="3">
    <source>
        <dbReference type="Proteomes" id="UP000603453"/>
    </source>
</evidence>
<sequence length="651" mass="75861">MSKLPLEILDTVYSQLRKKDVFQCALTCKSWKESALPFFYKDLSIKICGASPIKKLLHLDPNERDRYFQHGTSTKKLVVRSDKAEYNCMDIFSSEDTDNEYTKEEWLILLGYLPNIQVLDILDSGNFGKYLQYILDSDDSDNLLPKIMEIIPDDRQPFMGQSTESSKTHFAVCYKFHKTITKLNVEYDMGFINDEIFTLLNNFTSLTHLTFNNSLDTELTTLDIMNVCPHLISLTYHSEYDIPDLSIKDLSAPTIPNHFATYIKDYLVPHVDVLQLDIHDIDIFDWIEKFGLDNAVEFLRSLSKVKTASISWEPYKHYVRETISTESEPTIVYTLFNAMRRNEVYCEAHYDDFRSVYTSISLARDDSLYIGHGLKRSDYYIPTTDSDEEESDETEQSDRIQFVMPNRSISTIGPEVIHNMDVVMADRNPDLPLEFLLYALNNCPHLQQFSYRSMNRPNRSICIGTDPKMVLNDVRERKNLSNSTQENIKVVKLKNMMPSNKLLDLMKMYMPATEAFICSEDEYEHSPNEPFEADLTAFKWLDLVQLSARMLCGKNRQNTTYMEIQFVDKDWEYYCLEIDKTDLTITKTTLEQTKEQTGKENECIRKCVVQCHKHVKFVISFGYIRIIEISNGQINKLDEHLSLSMHNRYIL</sequence>
<dbReference type="AlphaFoldDB" id="A0A8H7RF10"/>
<dbReference type="InterPro" id="IPR036047">
    <property type="entry name" value="F-box-like_dom_sf"/>
</dbReference>
<evidence type="ECO:0000313" key="2">
    <source>
        <dbReference type="EMBL" id="KAG2209764.1"/>
    </source>
</evidence>
<name>A0A8H7RF10_9FUNG</name>
<comment type="caution">
    <text evidence="2">The sequence shown here is derived from an EMBL/GenBank/DDBJ whole genome shotgun (WGS) entry which is preliminary data.</text>
</comment>
<dbReference type="PROSITE" id="PS50181">
    <property type="entry name" value="FBOX"/>
    <property type="match status" value="1"/>
</dbReference>
<dbReference type="EMBL" id="JAEPRD010000014">
    <property type="protein sequence ID" value="KAG2209764.1"/>
    <property type="molecule type" value="Genomic_DNA"/>
</dbReference>
<feature type="domain" description="F-box" evidence="1">
    <location>
        <begin position="1"/>
        <end position="43"/>
    </location>
</feature>
<dbReference type="OrthoDB" id="2225190at2759"/>
<organism evidence="2 3">
    <name type="scientific">Mucor saturninus</name>
    <dbReference type="NCBI Taxonomy" id="64648"/>
    <lineage>
        <taxon>Eukaryota</taxon>
        <taxon>Fungi</taxon>
        <taxon>Fungi incertae sedis</taxon>
        <taxon>Mucoromycota</taxon>
        <taxon>Mucoromycotina</taxon>
        <taxon>Mucoromycetes</taxon>
        <taxon>Mucorales</taxon>
        <taxon>Mucorineae</taxon>
        <taxon>Mucoraceae</taxon>
        <taxon>Mucor</taxon>
    </lineage>
</organism>
<keyword evidence="3" id="KW-1185">Reference proteome</keyword>
<reference evidence="2" key="1">
    <citation type="submission" date="2020-12" db="EMBL/GenBank/DDBJ databases">
        <title>Metabolic potential, ecology and presence of endohyphal bacteria is reflected in genomic diversity of Mucoromycotina.</title>
        <authorList>
            <person name="Muszewska A."/>
            <person name="Okrasinska A."/>
            <person name="Steczkiewicz K."/>
            <person name="Drgas O."/>
            <person name="Orlowska M."/>
            <person name="Perlinska-Lenart U."/>
            <person name="Aleksandrzak-Piekarczyk T."/>
            <person name="Szatraj K."/>
            <person name="Zielenkiewicz U."/>
            <person name="Pilsyk S."/>
            <person name="Malc E."/>
            <person name="Mieczkowski P."/>
            <person name="Kruszewska J.S."/>
            <person name="Biernat P."/>
            <person name="Pawlowska J."/>
        </authorList>
    </citation>
    <scope>NUCLEOTIDE SEQUENCE</scope>
    <source>
        <strain evidence="2">WA0000017839</strain>
    </source>
</reference>
<dbReference type="Proteomes" id="UP000603453">
    <property type="component" value="Unassembled WGS sequence"/>
</dbReference>
<protein>
    <recommendedName>
        <fullName evidence="1">F-box domain-containing protein</fullName>
    </recommendedName>
</protein>
<proteinExistence type="predicted"/>